<evidence type="ECO:0000313" key="2">
    <source>
        <dbReference type="Proteomes" id="UP000008144"/>
    </source>
</evidence>
<dbReference type="EMBL" id="EAAA01001204">
    <property type="status" value="NOT_ANNOTATED_CDS"/>
    <property type="molecule type" value="Genomic_DNA"/>
</dbReference>
<reference evidence="1" key="3">
    <citation type="submission" date="2025-08" db="UniProtKB">
        <authorList>
            <consortium name="Ensembl"/>
        </authorList>
    </citation>
    <scope>IDENTIFICATION</scope>
</reference>
<sequence length="44" mass="5377">MASQFRKVILEHETKVKLPQSKLKLMGYKILSWHYLMILRQKNF</sequence>
<dbReference type="Ensembl" id="ENSCINT00000035023.1">
    <property type="protein sequence ID" value="ENSCINP00000035616.1"/>
    <property type="gene ID" value="ENSCING00000018835.1"/>
</dbReference>
<proteinExistence type="predicted"/>
<reference evidence="1" key="4">
    <citation type="submission" date="2025-09" db="UniProtKB">
        <authorList>
            <consortium name="Ensembl"/>
        </authorList>
    </citation>
    <scope>IDENTIFICATION</scope>
</reference>
<reference evidence="2" key="1">
    <citation type="journal article" date="2002" name="Science">
        <title>The draft genome of Ciona intestinalis: insights into chordate and vertebrate origins.</title>
        <authorList>
            <person name="Dehal P."/>
            <person name="Satou Y."/>
            <person name="Campbell R.K."/>
            <person name="Chapman J."/>
            <person name="Degnan B."/>
            <person name="De Tomaso A."/>
            <person name="Davidson B."/>
            <person name="Di Gregorio A."/>
            <person name="Gelpke M."/>
            <person name="Goodstein D.M."/>
            <person name="Harafuji N."/>
            <person name="Hastings K.E."/>
            <person name="Ho I."/>
            <person name="Hotta K."/>
            <person name="Huang W."/>
            <person name="Kawashima T."/>
            <person name="Lemaire P."/>
            <person name="Martinez D."/>
            <person name="Meinertzhagen I.A."/>
            <person name="Necula S."/>
            <person name="Nonaka M."/>
            <person name="Putnam N."/>
            <person name="Rash S."/>
            <person name="Saiga H."/>
            <person name="Satake M."/>
            <person name="Terry A."/>
            <person name="Yamada L."/>
            <person name="Wang H.G."/>
            <person name="Awazu S."/>
            <person name="Azumi K."/>
            <person name="Boore J."/>
            <person name="Branno M."/>
            <person name="Chin-Bow S."/>
            <person name="DeSantis R."/>
            <person name="Doyle S."/>
            <person name="Francino P."/>
            <person name="Keys D.N."/>
            <person name="Haga S."/>
            <person name="Hayashi H."/>
            <person name="Hino K."/>
            <person name="Imai K.S."/>
            <person name="Inaba K."/>
            <person name="Kano S."/>
            <person name="Kobayashi K."/>
            <person name="Kobayashi M."/>
            <person name="Lee B.I."/>
            <person name="Makabe K.W."/>
            <person name="Manohar C."/>
            <person name="Matassi G."/>
            <person name="Medina M."/>
            <person name="Mochizuki Y."/>
            <person name="Mount S."/>
            <person name="Morishita T."/>
            <person name="Miura S."/>
            <person name="Nakayama A."/>
            <person name="Nishizaka S."/>
            <person name="Nomoto H."/>
            <person name="Ohta F."/>
            <person name="Oishi K."/>
            <person name="Rigoutsos I."/>
            <person name="Sano M."/>
            <person name="Sasaki A."/>
            <person name="Sasakura Y."/>
            <person name="Shoguchi E."/>
            <person name="Shin-i T."/>
            <person name="Spagnuolo A."/>
            <person name="Stainier D."/>
            <person name="Suzuki M.M."/>
            <person name="Tassy O."/>
            <person name="Takatori N."/>
            <person name="Tokuoka M."/>
            <person name="Yagi K."/>
            <person name="Yoshizaki F."/>
            <person name="Wada S."/>
            <person name="Zhang C."/>
            <person name="Hyatt P.D."/>
            <person name="Larimer F."/>
            <person name="Detter C."/>
            <person name="Doggett N."/>
            <person name="Glavina T."/>
            <person name="Hawkins T."/>
            <person name="Richardson P."/>
            <person name="Lucas S."/>
            <person name="Kohara Y."/>
            <person name="Levine M."/>
            <person name="Satoh N."/>
            <person name="Rokhsar D.S."/>
        </authorList>
    </citation>
    <scope>NUCLEOTIDE SEQUENCE [LARGE SCALE GENOMIC DNA]</scope>
</reference>
<dbReference type="Proteomes" id="UP000008144">
    <property type="component" value="Chromosome 14"/>
</dbReference>
<evidence type="ECO:0000313" key="1">
    <source>
        <dbReference type="Ensembl" id="ENSCINP00000035616.1"/>
    </source>
</evidence>
<name>H2Y132_CIOIN</name>
<organism evidence="1 2">
    <name type="scientific">Ciona intestinalis</name>
    <name type="common">Transparent sea squirt</name>
    <name type="synonym">Ascidia intestinalis</name>
    <dbReference type="NCBI Taxonomy" id="7719"/>
    <lineage>
        <taxon>Eukaryota</taxon>
        <taxon>Metazoa</taxon>
        <taxon>Chordata</taxon>
        <taxon>Tunicata</taxon>
        <taxon>Ascidiacea</taxon>
        <taxon>Phlebobranchia</taxon>
        <taxon>Cionidae</taxon>
        <taxon>Ciona</taxon>
    </lineage>
</organism>
<dbReference type="InParanoid" id="H2Y132"/>
<protein>
    <submittedName>
        <fullName evidence="1">Uncharacterized protein</fullName>
    </submittedName>
</protein>
<reference evidence="1" key="2">
    <citation type="journal article" date="2008" name="Genome Biol.">
        <title>Improved genome assembly and evidence-based global gene model set for the chordate Ciona intestinalis: new insight into intron and operon populations.</title>
        <authorList>
            <person name="Satou Y."/>
            <person name="Mineta K."/>
            <person name="Ogasawara M."/>
            <person name="Sasakura Y."/>
            <person name="Shoguchi E."/>
            <person name="Ueno K."/>
            <person name="Yamada L."/>
            <person name="Matsumoto J."/>
            <person name="Wasserscheid J."/>
            <person name="Dewar K."/>
            <person name="Wiley G.B."/>
            <person name="Macmil S.L."/>
            <person name="Roe B.A."/>
            <person name="Zeller R.W."/>
            <person name="Hastings K.E."/>
            <person name="Lemaire P."/>
            <person name="Lindquist E."/>
            <person name="Endo T."/>
            <person name="Hotta K."/>
            <person name="Inaba K."/>
        </authorList>
    </citation>
    <scope>NUCLEOTIDE SEQUENCE [LARGE SCALE GENOMIC DNA]</scope>
    <source>
        <strain evidence="1">wild type</strain>
    </source>
</reference>
<keyword evidence="2" id="KW-1185">Reference proteome</keyword>
<dbReference type="HOGENOM" id="CLU_3224239_0_0_1"/>
<dbReference type="AlphaFoldDB" id="H2Y132"/>
<accession>H2Y132</accession>